<keyword evidence="2 5" id="KW-0863">Zinc-finger</keyword>
<evidence type="ECO:0000256" key="5">
    <source>
        <dbReference type="PROSITE-ProRule" id="PRU00207"/>
    </source>
</evidence>
<dbReference type="PROSITE" id="PS50181">
    <property type="entry name" value="FBOX"/>
    <property type="match status" value="1"/>
</dbReference>
<dbReference type="InterPro" id="IPR001293">
    <property type="entry name" value="Znf_TRAF"/>
</dbReference>
<evidence type="ECO:0000259" key="8">
    <source>
        <dbReference type="PROSITE" id="PS50181"/>
    </source>
</evidence>
<feature type="region of interest" description="Disordered" evidence="6">
    <location>
        <begin position="240"/>
        <end position="292"/>
    </location>
</feature>
<evidence type="ECO:0000256" key="6">
    <source>
        <dbReference type="SAM" id="MobiDB-lite"/>
    </source>
</evidence>
<dbReference type="InterPro" id="IPR043013">
    <property type="entry name" value="Znf_TRAF_N"/>
</dbReference>
<dbReference type="InterPro" id="IPR031890">
    <property type="entry name" value="Fbxo30/Fbxo40"/>
</dbReference>
<dbReference type="Pfam" id="PF15966">
    <property type="entry name" value="F-box_4"/>
    <property type="match status" value="1"/>
</dbReference>
<evidence type="ECO:0000256" key="1">
    <source>
        <dbReference type="ARBA" id="ARBA00022723"/>
    </source>
</evidence>
<proteinExistence type="predicted"/>
<dbReference type="GO" id="GO:0061630">
    <property type="term" value="F:ubiquitin protein ligase activity"/>
    <property type="evidence" value="ECO:0007669"/>
    <property type="project" value="InterPro"/>
</dbReference>
<keyword evidence="3" id="KW-0833">Ubl conjugation pathway</keyword>
<dbReference type="PANTHER" id="PTHR15933:SF20">
    <property type="entry name" value="F-BOX DOMAIN-CONTAINING PROTEIN"/>
    <property type="match status" value="1"/>
</dbReference>
<evidence type="ECO:0000256" key="2">
    <source>
        <dbReference type="ARBA" id="ARBA00022771"/>
    </source>
</evidence>
<reference evidence="9 10" key="1">
    <citation type="submission" date="2019-01" db="EMBL/GenBank/DDBJ databases">
        <title>A draft genome assembly of the solar-powered sea slug Elysia chlorotica.</title>
        <authorList>
            <person name="Cai H."/>
            <person name="Li Q."/>
            <person name="Fang X."/>
            <person name="Li J."/>
            <person name="Curtis N.E."/>
            <person name="Altenburger A."/>
            <person name="Shibata T."/>
            <person name="Feng M."/>
            <person name="Maeda T."/>
            <person name="Schwartz J.A."/>
            <person name="Shigenobu S."/>
            <person name="Lundholm N."/>
            <person name="Nishiyama T."/>
            <person name="Yang H."/>
            <person name="Hasebe M."/>
            <person name="Li S."/>
            <person name="Pierce S.K."/>
            <person name="Wang J."/>
        </authorList>
    </citation>
    <scope>NUCLEOTIDE SEQUENCE [LARGE SCALE GENOMIC DNA]</scope>
    <source>
        <strain evidence="9">EC2010</strain>
        <tissue evidence="9">Whole organism of an adult</tissue>
    </source>
</reference>
<gene>
    <name evidence="9" type="ORF">EGW08_002352</name>
</gene>
<dbReference type="EMBL" id="RQTK01000045">
    <property type="protein sequence ID" value="RUS89911.1"/>
    <property type="molecule type" value="Genomic_DNA"/>
</dbReference>
<evidence type="ECO:0000313" key="10">
    <source>
        <dbReference type="Proteomes" id="UP000271974"/>
    </source>
</evidence>
<evidence type="ECO:0000313" key="9">
    <source>
        <dbReference type="EMBL" id="RUS89911.1"/>
    </source>
</evidence>
<accession>A0A3S1BJQ9</accession>
<dbReference type="OrthoDB" id="5918172at2759"/>
<dbReference type="PANTHER" id="PTHR15933">
    <property type="entry name" value="PROTEIN CBG16327"/>
    <property type="match status" value="1"/>
</dbReference>
<feature type="domain" description="F-box" evidence="8">
    <location>
        <begin position="461"/>
        <end position="515"/>
    </location>
</feature>
<dbReference type="SUPFAM" id="SSF81383">
    <property type="entry name" value="F-box domain"/>
    <property type="match status" value="1"/>
</dbReference>
<feature type="region of interest" description="Disordered" evidence="6">
    <location>
        <begin position="185"/>
        <end position="213"/>
    </location>
</feature>
<dbReference type="PROSITE" id="PS50145">
    <property type="entry name" value="ZF_TRAF"/>
    <property type="match status" value="1"/>
</dbReference>
<organism evidence="9 10">
    <name type="scientific">Elysia chlorotica</name>
    <name type="common">Eastern emerald elysia</name>
    <name type="synonym">Sea slug</name>
    <dbReference type="NCBI Taxonomy" id="188477"/>
    <lineage>
        <taxon>Eukaryota</taxon>
        <taxon>Metazoa</taxon>
        <taxon>Spiralia</taxon>
        <taxon>Lophotrochozoa</taxon>
        <taxon>Mollusca</taxon>
        <taxon>Gastropoda</taxon>
        <taxon>Heterobranchia</taxon>
        <taxon>Euthyneura</taxon>
        <taxon>Panpulmonata</taxon>
        <taxon>Sacoglossa</taxon>
        <taxon>Placobranchoidea</taxon>
        <taxon>Plakobranchidae</taxon>
        <taxon>Elysia</taxon>
    </lineage>
</organism>
<keyword evidence="10" id="KW-1185">Reference proteome</keyword>
<dbReference type="SMART" id="SM00256">
    <property type="entry name" value="FBOX"/>
    <property type="match status" value="1"/>
</dbReference>
<keyword evidence="4 5" id="KW-0862">Zinc</keyword>
<feature type="compositionally biased region" description="Polar residues" evidence="6">
    <location>
        <begin position="241"/>
        <end position="251"/>
    </location>
</feature>
<feature type="region of interest" description="Disordered" evidence="6">
    <location>
        <begin position="399"/>
        <end position="422"/>
    </location>
</feature>
<evidence type="ECO:0000259" key="7">
    <source>
        <dbReference type="PROSITE" id="PS50145"/>
    </source>
</evidence>
<keyword evidence="1 5" id="KW-0479">Metal-binding</keyword>
<dbReference type="STRING" id="188477.A0A3S1BJQ9"/>
<evidence type="ECO:0000256" key="3">
    <source>
        <dbReference type="ARBA" id="ARBA00022786"/>
    </source>
</evidence>
<evidence type="ECO:0000256" key="4">
    <source>
        <dbReference type="ARBA" id="ARBA00022833"/>
    </source>
</evidence>
<dbReference type="InterPro" id="IPR036047">
    <property type="entry name" value="F-box-like_dom_sf"/>
</dbReference>
<dbReference type="InterPro" id="IPR001810">
    <property type="entry name" value="F-box_dom"/>
</dbReference>
<protein>
    <recommendedName>
        <fullName evidence="11">F-box domain-containing protein</fullName>
    </recommendedName>
</protein>
<comment type="caution">
    <text evidence="9">The sequence shown here is derived from an EMBL/GenBank/DDBJ whole genome shotgun (WGS) entry which is preliminary data.</text>
</comment>
<dbReference type="Pfam" id="PF15965">
    <property type="entry name" value="zf-TRAF_2"/>
    <property type="match status" value="1"/>
</dbReference>
<dbReference type="GO" id="GO:0008270">
    <property type="term" value="F:zinc ion binding"/>
    <property type="evidence" value="ECO:0007669"/>
    <property type="project" value="UniProtKB-KW"/>
</dbReference>
<sequence length="577" mass="65308">MIVSGFTQKRSFPEDQAAEVNGHSHCIRCLRSTCTTPADQVTSCEMMTCDLCGWRCHRCKQAEHTLACPEEKVTCVNKEYGCPHLVKRSKMAAHLPVCPASVVCCSEEWSRWPMHNREKGMRLPLPETKTYIDCGQLDIGLAMRDQRMLIDSLRAPRKLRRTLRNALTQKYPAAPLMPHGRSHEVDMAASSDTSHTLSDDESDAPWDLSKPPPGLSESIKSKLFLVSKETTDNLVAALSKSAATRSSSQDRLSGVGEASEVPDDRGQAVGLSFRSSSLPPDHTKGDNEPDGSAEPEICLHKLLGLNIGFECINKYVYKSPSMYNFICAQNFRRDQFPWHFKNVHQDIHQGSQGWLEQRCPLAYLGCNFSFSRLEPAQPGAHVYHSWLQESFGLRRSDLPTSCSDTSTASSPSQTSESEVGASRRLRMRVRPSIYTAMNWDSKVLFEYEVEEDEEDKGTNAQLNLLDLPYEILQAIAKNLDSFSLCNLALTSRKLRDICCSLLDDYGIVLLNWQRQKSGNGVTWKVVNKRWMFSTSFEPIRFWRFKENVPHMGDHLKECPFNKDIQRHTEKVLVMDFV</sequence>
<feature type="compositionally biased region" description="Low complexity" evidence="6">
    <location>
        <begin position="400"/>
        <end position="417"/>
    </location>
</feature>
<dbReference type="Proteomes" id="UP000271974">
    <property type="component" value="Unassembled WGS sequence"/>
</dbReference>
<dbReference type="SUPFAM" id="SSF49599">
    <property type="entry name" value="TRAF domain-like"/>
    <property type="match status" value="1"/>
</dbReference>
<dbReference type="Gene3D" id="3.30.40.150">
    <property type="entry name" value="TRAF-like zinc-finger, N-terminal subdomain"/>
    <property type="match status" value="1"/>
</dbReference>
<evidence type="ECO:0008006" key="11">
    <source>
        <dbReference type="Google" id="ProtNLM"/>
    </source>
</evidence>
<feature type="zinc finger region" description="TRAF-type" evidence="5">
    <location>
        <begin position="64"/>
        <end position="106"/>
    </location>
</feature>
<dbReference type="AlphaFoldDB" id="A0A3S1BJQ9"/>
<feature type="domain" description="TRAF-type" evidence="7">
    <location>
        <begin position="64"/>
        <end position="106"/>
    </location>
</feature>
<name>A0A3S1BJQ9_ELYCH</name>